<dbReference type="AlphaFoldDB" id="A0A5E4D6R6"/>
<feature type="region of interest" description="Disordered" evidence="1">
    <location>
        <begin position="1"/>
        <end position="86"/>
    </location>
</feature>
<organism evidence="2 3">
    <name type="scientific">Marmota monax</name>
    <name type="common">Woodchuck</name>
    <dbReference type="NCBI Taxonomy" id="9995"/>
    <lineage>
        <taxon>Eukaryota</taxon>
        <taxon>Metazoa</taxon>
        <taxon>Chordata</taxon>
        <taxon>Craniata</taxon>
        <taxon>Vertebrata</taxon>
        <taxon>Euteleostomi</taxon>
        <taxon>Mammalia</taxon>
        <taxon>Eutheria</taxon>
        <taxon>Euarchontoglires</taxon>
        <taxon>Glires</taxon>
        <taxon>Rodentia</taxon>
        <taxon>Sciuromorpha</taxon>
        <taxon>Sciuridae</taxon>
        <taxon>Xerinae</taxon>
        <taxon>Marmotini</taxon>
        <taxon>Marmota</taxon>
    </lineage>
</organism>
<reference evidence="2" key="1">
    <citation type="submission" date="2019-04" db="EMBL/GenBank/DDBJ databases">
        <authorList>
            <person name="Alioto T."/>
            <person name="Alioto T."/>
        </authorList>
    </citation>
    <scope>NUCLEOTIDE SEQUENCE [LARGE SCALE GENOMIC DNA]</scope>
</reference>
<feature type="region of interest" description="Disordered" evidence="1">
    <location>
        <begin position="118"/>
        <end position="202"/>
    </location>
</feature>
<dbReference type="Proteomes" id="UP000335636">
    <property type="component" value="Unassembled WGS sequence"/>
</dbReference>
<accession>A0A5E4D6R6</accession>
<feature type="compositionally biased region" description="Low complexity" evidence="1">
    <location>
        <begin position="49"/>
        <end position="61"/>
    </location>
</feature>
<evidence type="ECO:0000256" key="1">
    <source>
        <dbReference type="SAM" id="MobiDB-lite"/>
    </source>
</evidence>
<evidence type="ECO:0000313" key="3">
    <source>
        <dbReference type="Proteomes" id="UP000335636"/>
    </source>
</evidence>
<keyword evidence="3" id="KW-1185">Reference proteome</keyword>
<gene>
    <name evidence="2" type="ORF">MONAX_5E013689</name>
</gene>
<feature type="compositionally biased region" description="Polar residues" evidence="1">
    <location>
        <begin position="68"/>
        <end position="84"/>
    </location>
</feature>
<evidence type="ECO:0000313" key="2">
    <source>
        <dbReference type="EMBL" id="VTJ88862.1"/>
    </source>
</evidence>
<proteinExistence type="predicted"/>
<protein>
    <submittedName>
        <fullName evidence="2">Uncharacterized protein</fullName>
    </submittedName>
</protein>
<sequence length="298" mass="31466">MSHWWQENHRGLSDTGARASRPCWKSRNAEHGAGSSSRPCPRAAPAPSCPDSSVPRAAPHGAPGPGLQAQNTPRGHQRVPTTGATLRAGSLRRMRGARVGLPGLRAVRLRCSWSPGPGLSAHAPDSDSGPGAAAGRLLPGEGVARSLGAAGRPRANAGTGVSGEPWLLGSQPRLLLGGGDEPESGGLGSPGTGPTSRSLAPPPLGLSFLRMAEWLQQLQRSFSDFPAEVQRRLQAFPQQMALDWAYVVPPPEFPHDRQALREERSPLCPHGEGAIHFATTWDPLTRMMALGCLTEHPD</sequence>
<comment type="caution">
    <text evidence="2">The sequence shown here is derived from an EMBL/GenBank/DDBJ whole genome shotgun (WGS) entry which is preliminary data.</text>
</comment>
<name>A0A5E4D6R6_MARMO</name>
<dbReference type="EMBL" id="CABDUW010003215">
    <property type="protein sequence ID" value="VTJ88862.1"/>
    <property type="molecule type" value="Genomic_DNA"/>
</dbReference>
<feature type="compositionally biased region" description="Low complexity" evidence="1">
    <location>
        <begin position="129"/>
        <end position="142"/>
    </location>
</feature>
<feature type="compositionally biased region" description="Basic and acidic residues" evidence="1">
    <location>
        <begin position="1"/>
        <end position="12"/>
    </location>
</feature>